<keyword evidence="3" id="KW-0813">Transport</keyword>
<dbReference type="PANTHER" id="PTHR30026:SF20">
    <property type="entry name" value="OUTER MEMBRANE PROTEIN TOLC"/>
    <property type="match status" value="1"/>
</dbReference>
<evidence type="ECO:0000256" key="2">
    <source>
        <dbReference type="ARBA" id="ARBA00007613"/>
    </source>
</evidence>
<keyword evidence="7" id="KW-0998">Cell outer membrane</keyword>
<evidence type="ECO:0000256" key="7">
    <source>
        <dbReference type="ARBA" id="ARBA00023237"/>
    </source>
</evidence>
<dbReference type="HOGENOM" id="CLU_012817_10_4_7"/>
<dbReference type="InterPro" id="IPR003423">
    <property type="entry name" value="OMP_efflux"/>
</dbReference>
<evidence type="ECO:0000256" key="4">
    <source>
        <dbReference type="ARBA" id="ARBA00022452"/>
    </source>
</evidence>
<evidence type="ECO:0000256" key="5">
    <source>
        <dbReference type="ARBA" id="ARBA00022692"/>
    </source>
</evidence>
<dbReference type="eggNOG" id="COG1538">
    <property type="taxonomic scope" value="Bacteria"/>
</dbReference>
<keyword evidence="8" id="KW-0175">Coiled coil</keyword>
<dbReference type="Pfam" id="PF02321">
    <property type="entry name" value="OEP"/>
    <property type="match status" value="2"/>
</dbReference>
<dbReference type="OrthoDB" id="5337872at2"/>
<dbReference type="GO" id="GO:0015562">
    <property type="term" value="F:efflux transmembrane transporter activity"/>
    <property type="evidence" value="ECO:0007669"/>
    <property type="project" value="InterPro"/>
</dbReference>
<keyword evidence="6" id="KW-0472">Membrane</keyword>
<dbReference type="RefSeq" id="WP_015901988.1">
    <property type="nucleotide sequence ID" value="NC_012115.1"/>
</dbReference>
<protein>
    <submittedName>
        <fullName evidence="9">Outer membrane efflux protein</fullName>
    </submittedName>
</protein>
<dbReference type="Gene3D" id="1.20.1600.10">
    <property type="entry name" value="Outer membrane efflux proteins (OEP)"/>
    <property type="match status" value="1"/>
</dbReference>
<dbReference type="GO" id="GO:0009279">
    <property type="term" value="C:cell outer membrane"/>
    <property type="evidence" value="ECO:0007669"/>
    <property type="project" value="UniProtKB-SubCell"/>
</dbReference>
<evidence type="ECO:0000256" key="3">
    <source>
        <dbReference type="ARBA" id="ARBA00022448"/>
    </source>
</evidence>
<comment type="similarity">
    <text evidence="2">Belongs to the outer membrane factor (OMF) (TC 1.B.17) family.</text>
</comment>
<evidence type="ECO:0000256" key="1">
    <source>
        <dbReference type="ARBA" id="ARBA00004442"/>
    </source>
</evidence>
<dbReference type="AlphaFoldDB" id="B9L6P0"/>
<dbReference type="PANTHER" id="PTHR30026">
    <property type="entry name" value="OUTER MEMBRANE PROTEIN TOLC"/>
    <property type="match status" value="1"/>
</dbReference>
<reference evidence="9 10" key="1">
    <citation type="journal article" date="2009" name="PLoS Genet.">
        <title>Adaptations to submarine hydrothermal environments exemplified by the genome of Nautilia profundicola.</title>
        <authorList>
            <person name="Campbell B.J."/>
            <person name="Smith J.L."/>
            <person name="Hanson T.E."/>
            <person name="Klotz M.G."/>
            <person name="Stein L.Y."/>
            <person name="Lee C.K."/>
            <person name="Wu D."/>
            <person name="Robinson J.M."/>
            <person name="Khouri H.M."/>
            <person name="Eisen J.A."/>
            <person name="Cary S.C."/>
        </authorList>
    </citation>
    <scope>NUCLEOTIDE SEQUENCE [LARGE SCALE GENOMIC DNA]</scope>
    <source>
        <strain evidence="10">ATCC BAA-1463 / DSM 18972 / AmH</strain>
    </source>
</reference>
<accession>B9L6P0</accession>
<evidence type="ECO:0000313" key="9">
    <source>
        <dbReference type="EMBL" id="ACM92936.1"/>
    </source>
</evidence>
<sequence length="435" mass="49480">MLVKKIVIMSIPFLLFAESFNDIRLSIENSLKYKLAEQKVKIYEQKLKSAKAKNFGSLDLEYNAVHFFKQPVMKLTTTQPVAVASDGVHLVYQTFNSELPMSDKNHFIGEISFSYPLFTGFALSNLIEKSKLELIKEKLNLQNVKRELLLTSAELYSNIYALKHQIMALESAKKALLSAKDKAEALYNEGLINRSSLDEINAKYYEVIADIKNINSQKNSLLQTLSYLINKPVKEIDGIIDLNRLNFKPDFNKRPDVKAIKETLKISGEDIKLAKSSYYPQVGLQIGLKREADNLGLSDNDYQNIDKSYVAIGIKYNIFNGGETKAKVQMAKIAKLSRAIFLKDYLNKIKTDYENDLNTYNALFYRLKAAQQEIKARKSYYEYIKAKFDEGLADSSDLNSVIAKLAEAKAKRDAIKAKIFLLNVKLKLNGGEYEF</sequence>
<evidence type="ECO:0000256" key="6">
    <source>
        <dbReference type="ARBA" id="ARBA00023136"/>
    </source>
</evidence>
<keyword evidence="10" id="KW-1185">Reference proteome</keyword>
<dbReference type="KEGG" id="nam:NAMH_1648"/>
<dbReference type="EMBL" id="CP001279">
    <property type="protein sequence ID" value="ACM92936.1"/>
    <property type="molecule type" value="Genomic_DNA"/>
</dbReference>
<evidence type="ECO:0000256" key="8">
    <source>
        <dbReference type="SAM" id="Coils"/>
    </source>
</evidence>
<keyword evidence="5" id="KW-0812">Transmembrane</keyword>
<dbReference type="Proteomes" id="UP000000448">
    <property type="component" value="Chromosome"/>
</dbReference>
<keyword evidence="4" id="KW-1134">Transmembrane beta strand</keyword>
<feature type="coiled-coil region" evidence="8">
    <location>
        <begin position="127"/>
        <end position="189"/>
    </location>
</feature>
<organism evidence="9 10">
    <name type="scientific">Nautilia profundicola (strain ATCC BAA-1463 / DSM 18972 / AmH)</name>
    <dbReference type="NCBI Taxonomy" id="598659"/>
    <lineage>
        <taxon>Bacteria</taxon>
        <taxon>Pseudomonadati</taxon>
        <taxon>Campylobacterota</taxon>
        <taxon>Epsilonproteobacteria</taxon>
        <taxon>Nautiliales</taxon>
        <taxon>Nautiliaceae</taxon>
        <taxon>Nautilia</taxon>
    </lineage>
</organism>
<dbReference type="STRING" id="598659.NAMH_1648"/>
<dbReference type="SUPFAM" id="SSF56954">
    <property type="entry name" value="Outer membrane efflux proteins (OEP)"/>
    <property type="match status" value="1"/>
</dbReference>
<dbReference type="InterPro" id="IPR051906">
    <property type="entry name" value="TolC-like"/>
</dbReference>
<name>B9L6P0_NAUPA</name>
<dbReference type="GO" id="GO:1990281">
    <property type="term" value="C:efflux pump complex"/>
    <property type="evidence" value="ECO:0007669"/>
    <property type="project" value="TreeGrafter"/>
</dbReference>
<comment type="subcellular location">
    <subcellularLocation>
        <location evidence="1">Cell outer membrane</location>
    </subcellularLocation>
</comment>
<dbReference type="GO" id="GO:0015288">
    <property type="term" value="F:porin activity"/>
    <property type="evidence" value="ECO:0007669"/>
    <property type="project" value="TreeGrafter"/>
</dbReference>
<gene>
    <name evidence="9" type="ordered locus">NAMH_1648</name>
</gene>
<proteinExistence type="inferred from homology"/>
<evidence type="ECO:0000313" key="10">
    <source>
        <dbReference type="Proteomes" id="UP000000448"/>
    </source>
</evidence>